<evidence type="ECO:0000313" key="3">
    <source>
        <dbReference type="Proteomes" id="UP000658225"/>
    </source>
</evidence>
<keyword evidence="1" id="KW-0812">Transmembrane</keyword>
<sequence>MSLLKRFAFWFPVMAVIHYIFELLWNPVKDIVFAFDPLLAKIFGVLNSHGFLYDNEHFKILFSGFLVHFFLWLIYGVIIDYILNVLFRQNRKDD</sequence>
<dbReference type="RefSeq" id="WP_192598957.1">
    <property type="nucleotide sequence ID" value="NZ_JADBEL010000012.1"/>
</dbReference>
<feature type="transmembrane region" description="Helical" evidence="1">
    <location>
        <begin position="7"/>
        <end position="25"/>
    </location>
</feature>
<protein>
    <submittedName>
        <fullName evidence="2">Uncharacterized protein</fullName>
    </submittedName>
</protein>
<gene>
    <name evidence="2" type="ORF">H4683_002316</name>
</gene>
<organism evidence="2 3">
    <name type="scientific">Sporosarcina limicola</name>
    <dbReference type="NCBI Taxonomy" id="34101"/>
    <lineage>
        <taxon>Bacteria</taxon>
        <taxon>Bacillati</taxon>
        <taxon>Bacillota</taxon>
        <taxon>Bacilli</taxon>
        <taxon>Bacillales</taxon>
        <taxon>Caryophanaceae</taxon>
        <taxon>Sporosarcina</taxon>
    </lineage>
</organism>
<evidence type="ECO:0000313" key="2">
    <source>
        <dbReference type="EMBL" id="MBE1555211.1"/>
    </source>
</evidence>
<comment type="caution">
    <text evidence="2">The sequence shown here is derived from an EMBL/GenBank/DDBJ whole genome shotgun (WGS) entry which is preliminary data.</text>
</comment>
<dbReference type="EMBL" id="JADBEL010000012">
    <property type="protein sequence ID" value="MBE1555211.1"/>
    <property type="molecule type" value="Genomic_DNA"/>
</dbReference>
<feature type="transmembrane region" description="Helical" evidence="1">
    <location>
        <begin position="60"/>
        <end position="83"/>
    </location>
</feature>
<keyword evidence="3" id="KW-1185">Reference proteome</keyword>
<accession>A0A927R3K8</accession>
<keyword evidence="1" id="KW-1133">Transmembrane helix</keyword>
<dbReference type="AlphaFoldDB" id="A0A927R3K8"/>
<proteinExistence type="predicted"/>
<reference evidence="2" key="1">
    <citation type="submission" date="2020-10" db="EMBL/GenBank/DDBJ databases">
        <title>Genomic Encyclopedia of Type Strains, Phase IV (KMG-IV): sequencing the most valuable type-strain genomes for metagenomic binning, comparative biology and taxonomic classification.</title>
        <authorList>
            <person name="Goeker M."/>
        </authorList>
    </citation>
    <scope>NUCLEOTIDE SEQUENCE</scope>
    <source>
        <strain evidence="2">DSM 13886</strain>
    </source>
</reference>
<keyword evidence="1" id="KW-0472">Membrane</keyword>
<dbReference type="Proteomes" id="UP000658225">
    <property type="component" value="Unassembled WGS sequence"/>
</dbReference>
<name>A0A927R3K8_9BACL</name>
<evidence type="ECO:0000256" key="1">
    <source>
        <dbReference type="SAM" id="Phobius"/>
    </source>
</evidence>